<dbReference type="InterPro" id="IPR004316">
    <property type="entry name" value="SWEET_rpt"/>
</dbReference>
<keyword evidence="5 10" id="KW-0762">Sugar transport</keyword>
<dbReference type="Proteomes" id="UP001415857">
    <property type="component" value="Unassembled WGS sequence"/>
</dbReference>
<feature type="transmembrane region" description="Helical" evidence="10">
    <location>
        <begin position="99"/>
        <end position="119"/>
    </location>
</feature>
<dbReference type="Pfam" id="PF03083">
    <property type="entry name" value="MtN3_slv"/>
    <property type="match status" value="2"/>
</dbReference>
<proteinExistence type="inferred from homology"/>
<comment type="similarity">
    <text evidence="2 10">Belongs to the SWEET sugar transporter family.</text>
</comment>
<comment type="function">
    <text evidence="10">Mediates both low-affinity uptake and efflux of sugar across the membrane.</text>
</comment>
<feature type="transmembrane region" description="Helical" evidence="10">
    <location>
        <begin position="125"/>
        <end position="151"/>
    </location>
</feature>
<feature type="transmembrane region" description="Helical" evidence="10">
    <location>
        <begin position="158"/>
        <end position="180"/>
    </location>
</feature>
<dbReference type="GO" id="GO:0005886">
    <property type="term" value="C:plasma membrane"/>
    <property type="evidence" value="ECO:0007669"/>
    <property type="project" value="UniProtKB-SubCell"/>
</dbReference>
<reference evidence="11 12" key="1">
    <citation type="journal article" date="2024" name="Plant J.">
        <title>Genome sequences and population genomics reveal climatic adaptation and genomic divergence between two closely related sweetgum species.</title>
        <authorList>
            <person name="Xu W.Q."/>
            <person name="Ren C.Q."/>
            <person name="Zhang X.Y."/>
            <person name="Comes H.P."/>
            <person name="Liu X.H."/>
            <person name="Li Y.G."/>
            <person name="Kettle C.J."/>
            <person name="Jalonen R."/>
            <person name="Gaisberger H."/>
            <person name="Ma Y.Z."/>
            <person name="Qiu Y.X."/>
        </authorList>
    </citation>
    <scope>NUCLEOTIDE SEQUENCE [LARGE SCALE GENOMIC DNA]</scope>
    <source>
        <strain evidence="11">Hangzhou</strain>
    </source>
</reference>
<dbReference type="PANTHER" id="PTHR10791">
    <property type="entry name" value="RAG1-ACTIVATING PROTEIN 1"/>
    <property type="match status" value="1"/>
</dbReference>
<keyword evidence="7" id="KW-0677">Repeat</keyword>
<keyword evidence="9 10" id="KW-0472">Membrane</keyword>
<feature type="transmembrane region" description="Helical" evidence="10">
    <location>
        <begin position="41"/>
        <end position="58"/>
    </location>
</feature>
<evidence type="ECO:0000313" key="11">
    <source>
        <dbReference type="EMBL" id="KAK9276340.1"/>
    </source>
</evidence>
<feature type="transmembrane region" description="Helical" evidence="10">
    <location>
        <begin position="12"/>
        <end position="29"/>
    </location>
</feature>
<evidence type="ECO:0000256" key="4">
    <source>
        <dbReference type="ARBA" id="ARBA00022475"/>
    </source>
</evidence>
<comment type="caution">
    <text evidence="11">The sequence shown here is derived from an EMBL/GenBank/DDBJ whole genome shotgun (WGS) entry which is preliminary data.</text>
</comment>
<evidence type="ECO:0000256" key="1">
    <source>
        <dbReference type="ARBA" id="ARBA00004651"/>
    </source>
</evidence>
<feature type="transmembrane region" description="Helical" evidence="10">
    <location>
        <begin position="186"/>
        <end position="207"/>
    </location>
</feature>
<keyword evidence="4" id="KW-1003">Cell membrane</keyword>
<sequence length="255" mass="28623">MNEAIEGQLCGNVISCFVYLAPLPTFYRIYKRKSTEGFQSLPYVVAQFSALLWLYYALVDNDEVLLITINTFGIITEFVYIAMYTAYASKEARNFTVKLFLSMNVGLFTLTVLLTYFLVEASYRVHVLGWVCAAISVSVFAAPLGIVLRVIRTRSVEFMPFTLSLFLTLSAITWFFYGLLKKDPFVAAPNVLGFIFGVLQMVLYAIYRNAKKVIKEKLPERIINIVALGTSEVHPVDVQPDCDDEIVVVVVEGGA</sequence>
<dbReference type="Gene3D" id="1.20.1280.290">
    <property type="match status" value="2"/>
</dbReference>
<evidence type="ECO:0000256" key="5">
    <source>
        <dbReference type="ARBA" id="ARBA00022597"/>
    </source>
</evidence>
<evidence type="ECO:0000256" key="3">
    <source>
        <dbReference type="ARBA" id="ARBA00022448"/>
    </source>
</evidence>
<gene>
    <name evidence="11" type="ORF">L1049_005872</name>
</gene>
<dbReference type="PANTHER" id="PTHR10791:SF222">
    <property type="entry name" value="BIDIRECTIONAL SUGAR TRANSPORTER SWEET15"/>
    <property type="match status" value="1"/>
</dbReference>
<dbReference type="EMBL" id="JBBPBK010000010">
    <property type="protein sequence ID" value="KAK9276340.1"/>
    <property type="molecule type" value="Genomic_DNA"/>
</dbReference>
<keyword evidence="6 10" id="KW-0812">Transmembrane</keyword>
<dbReference type="GO" id="GO:0051119">
    <property type="term" value="F:sugar transmembrane transporter activity"/>
    <property type="evidence" value="ECO:0007669"/>
    <property type="project" value="InterPro"/>
</dbReference>
<name>A0AAP0WTE1_LIQFO</name>
<evidence type="ECO:0000256" key="2">
    <source>
        <dbReference type="ARBA" id="ARBA00007809"/>
    </source>
</evidence>
<feature type="transmembrane region" description="Helical" evidence="10">
    <location>
        <begin position="64"/>
        <end position="87"/>
    </location>
</feature>
<evidence type="ECO:0000256" key="8">
    <source>
        <dbReference type="ARBA" id="ARBA00022989"/>
    </source>
</evidence>
<keyword evidence="3 10" id="KW-0813">Transport</keyword>
<evidence type="ECO:0000313" key="12">
    <source>
        <dbReference type="Proteomes" id="UP001415857"/>
    </source>
</evidence>
<keyword evidence="12" id="KW-1185">Reference proteome</keyword>
<dbReference type="InterPro" id="IPR047664">
    <property type="entry name" value="SWEET"/>
</dbReference>
<dbReference type="AlphaFoldDB" id="A0AAP0WTE1"/>
<protein>
    <recommendedName>
        <fullName evidence="10">Bidirectional sugar transporter SWEET</fullName>
    </recommendedName>
</protein>
<evidence type="ECO:0000256" key="7">
    <source>
        <dbReference type="ARBA" id="ARBA00022737"/>
    </source>
</evidence>
<evidence type="ECO:0000256" key="10">
    <source>
        <dbReference type="RuleBase" id="RU910715"/>
    </source>
</evidence>
<comment type="subcellular location">
    <subcellularLocation>
        <location evidence="1 10">Cell membrane</location>
        <topology evidence="1 10">Multi-pass membrane protein</topology>
    </subcellularLocation>
</comment>
<dbReference type="FunFam" id="1.20.1280.290:FF:000001">
    <property type="entry name" value="Bidirectional sugar transporter SWEET"/>
    <property type="match status" value="1"/>
</dbReference>
<organism evidence="11 12">
    <name type="scientific">Liquidambar formosana</name>
    <name type="common">Formosan gum</name>
    <dbReference type="NCBI Taxonomy" id="63359"/>
    <lineage>
        <taxon>Eukaryota</taxon>
        <taxon>Viridiplantae</taxon>
        <taxon>Streptophyta</taxon>
        <taxon>Embryophyta</taxon>
        <taxon>Tracheophyta</taxon>
        <taxon>Spermatophyta</taxon>
        <taxon>Magnoliopsida</taxon>
        <taxon>eudicotyledons</taxon>
        <taxon>Gunneridae</taxon>
        <taxon>Pentapetalae</taxon>
        <taxon>Saxifragales</taxon>
        <taxon>Altingiaceae</taxon>
        <taxon>Liquidambar</taxon>
    </lineage>
</organism>
<evidence type="ECO:0000256" key="6">
    <source>
        <dbReference type="ARBA" id="ARBA00022692"/>
    </source>
</evidence>
<dbReference type="FunFam" id="1.20.1280.290:FF:000003">
    <property type="entry name" value="Bidirectional sugar transporter SWEET"/>
    <property type="match status" value="1"/>
</dbReference>
<accession>A0AAP0WTE1</accession>
<evidence type="ECO:0000256" key="9">
    <source>
        <dbReference type="ARBA" id="ARBA00023136"/>
    </source>
</evidence>
<keyword evidence="8 10" id="KW-1133">Transmembrane helix</keyword>